<dbReference type="Pfam" id="PF00078">
    <property type="entry name" value="RVT_1"/>
    <property type="match status" value="1"/>
</dbReference>
<reference evidence="4 5" key="2">
    <citation type="journal article" date="2023" name="Mol. Biol. Evol.">
        <title>Genomics of Secondarily Temperate Adaptation in the Only Non-Antarctic Icefish.</title>
        <authorList>
            <person name="Rivera-Colon A.G."/>
            <person name="Rayamajhi N."/>
            <person name="Minhas B.F."/>
            <person name="Madrigal G."/>
            <person name="Bilyk K.T."/>
            <person name="Yoon V."/>
            <person name="Hune M."/>
            <person name="Gregory S."/>
            <person name="Cheng C.H.C."/>
            <person name="Catchen J.M."/>
        </authorList>
    </citation>
    <scope>NUCLEOTIDE SEQUENCE [LARGE SCALE GENOMIC DNA]</scope>
    <source>
        <strain evidence="4">JMC-PN-2008</strain>
    </source>
</reference>
<dbReference type="InterPro" id="IPR000477">
    <property type="entry name" value="RT_dom"/>
</dbReference>
<dbReference type="GO" id="GO:0004523">
    <property type="term" value="F:RNA-DNA hybrid ribonuclease activity"/>
    <property type="evidence" value="ECO:0007669"/>
    <property type="project" value="UniProtKB-EC"/>
</dbReference>
<dbReference type="EMBL" id="JAUZQC010000010">
    <property type="protein sequence ID" value="KAK5865320.1"/>
    <property type="molecule type" value="Genomic_DNA"/>
</dbReference>
<organism evidence="4 5">
    <name type="scientific">Eleginops maclovinus</name>
    <name type="common">Patagonian blennie</name>
    <name type="synonym">Eleginus maclovinus</name>
    <dbReference type="NCBI Taxonomy" id="56733"/>
    <lineage>
        <taxon>Eukaryota</taxon>
        <taxon>Metazoa</taxon>
        <taxon>Chordata</taxon>
        <taxon>Craniata</taxon>
        <taxon>Vertebrata</taxon>
        <taxon>Euteleostomi</taxon>
        <taxon>Actinopterygii</taxon>
        <taxon>Neopterygii</taxon>
        <taxon>Teleostei</taxon>
        <taxon>Neoteleostei</taxon>
        <taxon>Acanthomorphata</taxon>
        <taxon>Eupercaria</taxon>
        <taxon>Perciformes</taxon>
        <taxon>Notothenioidei</taxon>
        <taxon>Eleginopidae</taxon>
        <taxon>Eleginops</taxon>
    </lineage>
</organism>
<dbReference type="PROSITE" id="PS50878">
    <property type="entry name" value="RT_POL"/>
    <property type="match status" value="1"/>
</dbReference>
<dbReference type="EC" id="3.1.26.4" evidence="2"/>
<dbReference type="Gene3D" id="3.30.70.270">
    <property type="match status" value="2"/>
</dbReference>
<name>A0AAN7XRA3_ELEMC</name>
<dbReference type="SUPFAM" id="SSF56672">
    <property type="entry name" value="DNA/RNA polymerases"/>
    <property type="match status" value="1"/>
</dbReference>
<dbReference type="InterPro" id="IPR050951">
    <property type="entry name" value="Retrovirus_Pol_polyprotein"/>
</dbReference>
<comment type="similarity">
    <text evidence="1">Belongs to the beta type-B retroviral polymerase family. HERV class-II K(HML-2) pol subfamily.</text>
</comment>
<evidence type="ECO:0000313" key="4">
    <source>
        <dbReference type="EMBL" id="KAK5865320.1"/>
    </source>
</evidence>
<dbReference type="Gene3D" id="3.10.10.10">
    <property type="entry name" value="HIV Type 1 Reverse Transcriptase, subunit A, domain 1"/>
    <property type="match status" value="1"/>
</dbReference>
<accession>A0AAN7XRA3</accession>
<reference evidence="4 5" key="1">
    <citation type="journal article" date="2023" name="Genes (Basel)">
        <title>Chromosome-Level Genome Assembly and Circadian Gene Repertoire of the Patagonia Blennie Eleginops maclovinus-The Closest Ancestral Proxy of Antarctic Cryonotothenioids.</title>
        <authorList>
            <person name="Cheng C.C."/>
            <person name="Rivera-Colon A.G."/>
            <person name="Minhas B.F."/>
            <person name="Wilson L."/>
            <person name="Rayamajhi N."/>
            <person name="Vargas-Chacoff L."/>
            <person name="Catchen J.M."/>
        </authorList>
    </citation>
    <scope>NUCLEOTIDE SEQUENCE [LARGE SCALE GENOMIC DNA]</scope>
    <source>
        <strain evidence="4">JMC-PN-2008</strain>
    </source>
</reference>
<feature type="domain" description="Reverse transcriptase" evidence="3">
    <location>
        <begin position="41"/>
        <end position="218"/>
    </location>
</feature>
<gene>
    <name evidence="4" type="ORF">PBY51_016494</name>
</gene>
<evidence type="ECO:0000313" key="5">
    <source>
        <dbReference type="Proteomes" id="UP001346869"/>
    </source>
</evidence>
<dbReference type="CDD" id="cd01647">
    <property type="entry name" value="RT_LTR"/>
    <property type="match status" value="1"/>
</dbReference>
<dbReference type="PANTHER" id="PTHR37984">
    <property type="entry name" value="PROTEIN CBG26694"/>
    <property type="match status" value="1"/>
</dbReference>
<proteinExistence type="inferred from homology"/>
<dbReference type="Proteomes" id="UP001346869">
    <property type="component" value="Unassembled WGS sequence"/>
</dbReference>
<dbReference type="PANTHER" id="PTHR37984:SF15">
    <property type="entry name" value="INTEGRASE CATALYTIC DOMAIN-CONTAINING PROTEIN"/>
    <property type="match status" value="1"/>
</dbReference>
<dbReference type="AlphaFoldDB" id="A0AAN7XRA3"/>
<dbReference type="InterPro" id="IPR043128">
    <property type="entry name" value="Rev_trsase/Diguanyl_cyclase"/>
</dbReference>
<protein>
    <recommendedName>
        <fullName evidence="2">ribonuclease H</fullName>
        <ecNumber evidence="2">3.1.26.4</ecNumber>
    </recommendedName>
</protein>
<comment type="caution">
    <text evidence="4">The sequence shown here is derived from an EMBL/GenBank/DDBJ whole genome shotgun (WGS) entry which is preliminary data.</text>
</comment>
<keyword evidence="5" id="KW-1185">Reference proteome</keyword>
<evidence type="ECO:0000256" key="2">
    <source>
        <dbReference type="ARBA" id="ARBA00012180"/>
    </source>
</evidence>
<sequence>MTGFVHQPTVNQSVRPVIQPLRRIPLALRDAVEAELQRLAEADVIESVNASPWVSNLVIAKKKGGGLRLCVDLTDVNKAIIPDKYPLPTAEELTSHFHGSTVFSKMDLRNGYLQVPIAQASMDLTAFVTHMGFFRFKHMTFGLSSAPSCFQKIMSLILAGIQGVSIYLDDVVVHAPSTTLHDARLVQVFQRFEQHGVTLNAEKCMFGVEEVEFLGFRLSKEGITPIMSHTEAILSLPDPQSPSQPSSFLGMVAYYLRFMPHFSDSTAPLRRLLRKEAVWDWTPACHEAVCVIKQQLTPRPH</sequence>
<dbReference type="InterPro" id="IPR043502">
    <property type="entry name" value="DNA/RNA_pol_sf"/>
</dbReference>
<evidence type="ECO:0000256" key="1">
    <source>
        <dbReference type="ARBA" id="ARBA00010879"/>
    </source>
</evidence>
<evidence type="ECO:0000259" key="3">
    <source>
        <dbReference type="PROSITE" id="PS50878"/>
    </source>
</evidence>